<sequence>MPQLTSLRYQLSYWEHASFFSDIDIIIIGAGIVGLSAALRAREKAPNAKILILERGPLPVGASTRNAGFACFGSVSELLDDMTESPEDEVWALVERRWKGLQRLRALLGDAAIRYEPLGGFELFRAEEAERYETCADQITAFNQRLKSITGLAETYQRTHEAAADFGLKGVRYLIKNQAEGQLHTGEMVRALLEKARAADIFIYTGLGVETVHDAGTKVEVETTLGWSVSARQVLVCTNGFARQLLPDLKVRPARNQVLITEPVKALKIRGAFHYDRGYFYFRNIDNRILLGGGRNLDTEAEATSEFGTTPLIRSALVRLLREVILPGQDVGVAHWWSGILGVGRRKRPVIRHLSDRVVAAVRLGGMGVAIGTLIGEEGIDELLR</sequence>
<evidence type="ECO:0000313" key="3">
    <source>
        <dbReference type="Proteomes" id="UP000029736"/>
    </source>
</evidence>
<dbReference type="Proteomes" id="UP000029736">
    <property type="component" value="Unassembled WGS sequence"/>
</dbReference>
<dbReference type="STRING" id="1524460.IX84_03720"/>
<dbReference type="EMBL" id="JPOS01000010">
    <property type="protein sequence ID" value="KGE89428.1"/>
    <property type="molecule type" value="Genomic_DNA"/>
</dbReference>
<organism evidence="2 3">
    <name type="scientific">Phaeodactylibacter xiamenensis</name>
    <dbReference type="NCBI Taxonomy" id="1524460"/>
    <lineage>
        <taxon>Bacteria</taxon>
        <taxon>Pseudomonadati</taxon>
        <taxon>Bacteroidota</taxon>
        <taxon>Saprospiria</taxon>
        <taxon>Saprospirales</taxon>
        <taxon>Haliscomenobacteraceae</taxon>
        <taxon>Phaeodactylibacter</taxon>
    </lineage>
</organism>
<dbReference type="InterPro" id="IPR036188">
    <property type="entry name" value="FAD/NAD-bd_sf"/>
</dbReference>
<dbReference type="Gene3D" id="3.30.9.10">
    <property type="entry name" value="D-Amino Acid Oxidase, subunit A, domain 2"/>
    <property type="match status" value="1"/>
</dbReference>
<gene>
    <name evidence="2" type="ORF">IX84_03720</name>
</gene>
<comment type="caution">
    <text evidence="2">The sequence shown here is derived from an EMBL/GenBank/DDBJ whole genome shotgun (WGS) entry which is preliminary data.</text>
</comment>
<keyword evidence="3" id="KW-1185">Reference proteome</keyword>
<dbReference type="Gene3D" id="3.50.50.60">
    <property type="entry name" value="FAD/NAD(P)-binding domain"/>
    <property type="match status" value="1"/>
</dbReference>
<dbReference type="PANTHER" id="PTHR13847:SF281">
    <property type="entry name" value="FAD DEPENDENT OXIDOREDUCTASE DOMAIN-CONTAINING PROTEIN"/>
    <property type="match status" value="1"/>
</dbReference>
<dbReference type="InterPro" id="IPR006076">
    <property type="entry name" value="FAD-dep_OxRdtase"/>
</dbReference>
<dbReference type="RefSeq" id="WP_044216577.1">
    <property type="nucleotide sequence ID" value="NZ_JBKAGJ010000019.1"/>
</dbReference>
<dbReference type="PANTHER" id="PTHR13847">
    <property type="entry name" value="SARCOSINE DEHYDROGENASE-RELATED"/>
    <property type="match status" value="1"/>
</dbReference>
<dbReference type="GO" id="GO:0005737">
    <property type="term" value="C:cytoplasm"/>
    <property type="evidence" value="ECO:0007669"/>
    <property type="project" value="TreeGrafter"/>
</dbReference>
<dbReference type="AlphaFoldDB" id="A0A098SCN7"/>
<dbReference type="OrthoDB" id="1491488at2"/>
<reference evidence="2 3" key="1">
    <citation type="journal article" date="2014" name="Int. J. Syst. Evol. Microbiol.">
        <title>Phaeodactylibacter xiamenensis gen. nov., sp. nov., a member of the family Saprospiraceae isolated from the marine alga Phaeodactylum tricornutum.</title>
        <authorList>
            <person name="Chen Z.Jr."/>
            <person name="Lei X."/>
            <person name="Lai Q."/>
            <person name="Li Y."/>
            <person name="Zhang B."/>
            <person name="Zhang J."/>
            <person name="Zhang H."/>
            <person name="Yang L."/>
            <person name="Zheng W."/>
            <person name="Tian Y."/>
            <person name="Yu Z."/>
            <person name="Xu H.Jr."/>
            <person name="Zheng T."/>
        </authorList>
    </citation>
    <scope>NUCLEOTIDE SEQUENCE [LARGE SCALE GENOMIC DNA]</scope>
    <source>
        <strain evidence="2 3">KD52</strain>
    </source>
</reference>
<evidence type="ECO:0000259" key="1">
    <source>
        <dbReference type="Pfam" id="PF01266"/>
    </source>
</evidence>
<name>A0A098SCN7_9BACT</name>
<dbReference type="Pfam" id="PF01266">
    <property type="entry name" value="DAO"/>
    <property type="match status" value="1"/>
</dbReference>
<protein>
    <submittedName>
        <fullName evidence="2">FAD-dependent oxidoreductase</fullName>
    </submittedName>
</protein>
<accession>A0A098SCN7</accession>
<feature type="domain" description="FAD dependent oxidoreductase" evidence="1">
    <location>
        <begin position="24"/>
        <end position="378"/>
    </location>
</feature>
<dbReference type="SUPFAM" id="SSF51905">
    <property type="entry name" value="FAD/NAD(P)-binding domain"/>
    <property type="match status" value="1"/>
</dbReference>
<proteinExistence type="predicted"/>
<evidence type="ECO:0000313" key="2">
    <source>
        <dbReference type="EMBL" id="KGE89428.1"/>
    </source>
</evidence>